<evidence type="ECO:0000313" key="2">
    <source>
        <dbReference type="EMBL" id="QCC55395.1"/>
    </source>
</evidence>
<dbReference type="EMBL" id="CP031305">
    <property type="protein sequence ID" value="QCC55395.1"/>
    <property type="molecule type" value="Genomic_DNA"/>
</dbReference>
<gene>
    <name evidence="2" type="ORF">DV706_13525</name>
</gene>
<dbReference type="RefSeq" id="WP_006065594.1">
    <property type="nucleotide sequence ID" value="NZ_CP031305.1"/>
</dbReference>
<reference evidence="2 3" key="1">
    <citation type="journal article" date="2019" name="Nat. Commun.">
        <title>A new type of DNA phosphorothioation-based antiviral system in archaea.</title>
        <authorList>
            <person name="Xiong L."/>
            <person name="Liu S."/>
            <person name="Chen S."/>
            <person name="Xiao Y."/>
            <person name="Zhu B."/>
            <person name="Gao Y."/>
            <person name="Zhang Y."/>
            <person name="Chen B."/>
            <person name="Luo J."/>
            <person name="Deng Z."/>
            <person name="Chen X."/>
            <person name="Wang L."/>
            <person name="Chen S."/>
        </authorList>
    </citation>
    <scope>NUCLEOTIDE SEQUENCE [LARGE SCALE GENOMIC DNA]</scope>
    <source>
        <strain evidence="2 3">JCM 10635</strain>
    </source>
</reference>
<evidence type="ECO:0000256" key="1">
    <source>
        <dbReference type="SAM" id="Phobius"/>
    </source>
</evidence>
<dbReference type="KEGG" id="nbg:DV706_13525"/>
<sequence length="90" mass="10196">MVRSRTVTALAGLAVGVTVSAAAWIFFETALFLLFLPFVPIIFGWGRSGDDDEQRQISTVKDCPECSFQTTESAYDYCPRDGRRLRERRE</sequence>
<protein>
    <submittedName>
        <fullName evidence="2">Uncharacterized protein</fullName>
    </submittedName>
</protein>
<keyword evidence="1" id="KW-1133">Transmembrane helix</keyword>
<evidence type="ECO:0000313" key="3">
    <source>
        <dbReference type="Proteomes" id="UP000296822"/>
    </source>
</evidence>
<proteinExistence type="predicted"/>
<organism evidence="2 3">
    <name type="scientific">Natronorubrum bangense</name>
    <dbReference type="NCBI Taxonomy" id="61858"/>
    <lineage>
        <taxon>Archaea</taxon>
        <taxon>Methanobacteriati</taxon>
        <taxon>Methanobacteriota</taxon>
        <taxon>Stenosarchaea group</taxon>
        <taxon>Halobacteria</taxon>
        <taxon>Halobacteriales</taxon>
        <taxon>Natrialbaceae</taxon>
        <taxon>Natronorubrum</taxon>
    </lineage>
</organism>
<dbReference type="AlphaFoldDB" id="A0A4D6HPL8"/>
<dbReference type="GeneID" id="39852286"/>
<feature type="transmembrane region" description="Helical" evidence="1">
    <location>
        <begin position="31"/>
        <end position="48"/>
    </location>
</feature>
<keyword evidence="1" id="KW-0812">Transmembrane</keyword>
<dbReference type="Proteomes" id="UP000296822">
    <property type="component" value="Chromosome"/>
</dbReference>
<keyword evidence="1" id="KW-0472">Membrane</keyword>
<name>A0A4D6HPL8_9EURY</name>
<accession>A0A4D6HPL8</accession>